<proteinExistence type="predicted"/>
<sequence>MEKYLVKKRAQPDSGGEGPSSSGSSTRKKFSQKRLRDLKGVVILEDIRKAKSFLTDSASTDELLEKTLRNLAKKIPGRDILLETGIGKSVRKLTKHENLSVQAAAKKVFDLWKDHVIHKAKQQKQEVKFDLESQRLRDIARRWFAEALSTTAQDDVVIRLENTIFYSCKRILTAPYRRSCRQIAHKLRKDVILQNRLVAGSIEMEDFVKKYKCSI</sequence>
<feature type="region of interest" description="Disordered" evidence="4">
    <location>
        <begin position="1"/>
        <end position="32"/>
    </location>
</feature>
<evidence type="ECO:0000313" key="6">
    <source>
        <dbReference type="Proteomes" id="UP000694867"/>
    </source>
</evidence>
<dbReference type="InterPro" id="IPR035441">
    <property type="entry name" value="TFIIS/LEDGF_dom_sf"/>
</dbReference>
<dbReference type="GO" id="GO:0003746">
    <property type="term" value="F:translation elongation factor activity"/>
    <property type="evidence" value="ECO:0007669"/>
    <property type="project" value="UniProtKB-KW"/>
</dbReference>
<dbReference type="Gene3D" id="1.20.930.10">
    <property type="entry name" value="Conserved domain common to transcription factors TFIIS, elongin A, CRSP70"/>
    <property type="match status" value="1"/>
</dbReference>
<dbReference type="SMART" id="SM00509">
    <property type="entry name" value="TFS2N"/>
    <property type="match status" value="1"/>
</dbReference>
<dbReference type="KEGG" id="goe:100903007"/>
<evidence type="ECO:0000256" key="4">
    <source>
        <dbReference type="SAM" id="MobiDB-lite"/>
    </source>
</evidence>
<dbReference type="AlphaFoldDB" id="A0AAJ6QWW7"/>
<protein>
    <submittedName>
        <fullName evidence="7">Transcription elongation factor A N-terminal and central domain-containing protein 2</fullName>
    </submittedName>
</protein>
<evidence type="ECO:0000313" key="7">
    <source>
        <dbReference type="RefSeq" id="XP_003748416.1"/>
    </source>
</evidence>
<keyword evidence="2 3" id="KW-0539">Nucleus</keyword>
<dbReference type="RefSeq" id="XP_003748416.1">
    <property type="nucleotide sequence ID" value="XM_003748368.1"/>
</dbReference>
<accession>A0AAJ6QWW7</accession>
<comment type="subcellular location">
    <subcellularLocation>
        <location evidence="1 3">Nucleus</location>
    </subcellularLocation>
</comment>
<reference evidence="7" key="1">
    <citation type="submission" date="2025-08" db="UniProtKB">
        <authorList>
            <consortium name="RefSeq"/>
        </authorList>
    </citation>
    <scope>IDENTIFICATION</scope>
</reference>
<dbReference type="PROSITE" id="PS51319">
    <property type="entry name" value="TFIIS_N"/>
    <property type="match status" value="1"/>
</dbReference>
<evidence type="ECO:0000256" key="1">
    <source>
        <dbReference type="ARBA" id="ARBA00004123"/>
    </source>
</evidence>
<organism evidence="6 7">
    <name type="scientific">Galendromus occidentalis</name>
    <name type="common">western predatory mite</name>
    <dbReference type="NCBI Taxonomy" id="34638"/>
    <lineage>
        <taxon>Eukaryota</taxon>
        <taxon>Metazoa</taxon>
        <taxon>Ecdysozoa</taxon>
        <taxon>Arthropoda</taxon>
        <taxon>Chelicerata</taxon>
        <taxon>Arachnida</taxon>
        <taxon>Acari</taxon>
        <taxon>Parasitiformes</taxon>
        <taxon>Mesostigmata</taxon>
        <taxon>Gamasina</taxon>
        <taxon>Phytoseioidea</taxon>
        <taxon>Phytoseiidae</taxon>
        <taxon>Typhlodrominae</taxon>
        <taxon>Galendromus</taxon>
    </lineage>
</organism>
<gene>
    <name evidence="7" type="primary">LOC100903007</name>
</gene>
<keyword evidence="6" id="KW-1185">Reference proteome</keyword>
<evidence type="ECO:0000259" key="5">
    <source>
        <dbReference type="PROSITE" id="PS51319"/>
    </source>
</evidence>
<dbReference type="SUPFAM" id="SSF47676">
    <property type="entry name" value="Conserved domain common to transcription factors TFIIS, elongin A, CRSP70"/>
    <property type="match status" value="1"/>
</dbReference>
<name>A0AAJ6QWW7_9ACAR</name>
<dbReference type="InterPro" id="IPR017923">
    <property type="entry name" value="TFIIS_N"/>
</dbReference>
<evidence type="ECO:0000256" key="3">
    <source>
        <dbReference type="PROSITE-ProRule" id="PRU00649"/>
    </source>
</evidence>
<keyword evidence="7" id="KW-0648">Protein biosynthesis</keyword>
<keyword evidence="7" id="KW-0251">Elongation factor</keyword>
<dbReference type="Proteomes" id="UP000694867">
    <property type="component" value="Unplaced"/>
</dbReference>
<evidence type="ECO:0000256" key="2">
    <source>
        <dbReference type="ARBA" id="ARBA00023242"/>
    </source>
</evidence>
<dbReference type="InterPro" id="IPR003617">
    <property type="entry name" value="TFIIS/CRSP70_N_sub"/>
</dbReference>
<dbReference type="Pfam" id="PF08711">
    <property type="entry name" value="Med26"/>
    <property type="match status" value="1"/>
</dbReference>
<dbReference type="GO" id="GO:0005634">
    <property type="term" value="C:nucleus"/>
    <property type="evidence" value="ECO:0007669"/>
    <property type="project" value="UniProtKB-SubCell"/>
</dbReference>
<feature type="domain" description="TFIIS N-terminal" evidence="5">
    <location>
        <begin position="45"/>
        <end position="119"/>
    </location>
</feature>
<dbReference type="GeneID" id="100903007"/>